<dbReference type="EMBL" id="NUEQ01000004">
    <property type="protein sequence ID" value="PEJ37482.1"/>
    <property type="molecule type" value="Genomic_DNA"/>
</dbReference>
<organism evidence="2 3">
    <name type="scientific">Peribacillus butanolivorans</name>
    <dbReference type="NCBI Taxonomy" id="421767"/>
    <lineage>
        <taxon>Bacteria</taxon>
        <taxon>Bacillati</taxon>
        <taxon>Bacillota</taxon>
        <taxon>Bacilli</taxon>
        <taxon>Bacillales</taxon>
        <taxon>Bacillaceae</taxon>
        <taxon>Peribacillus</taxon>
    </lineage>
</organism>
<evidence type="ECO:0000313" key="2">
    <source>
        <dbReference type="EMBL" id="PEJ37482.1"/>
    </source>
</evidence>
<gene>
    <name evidence="2" type="ORF">CN689_00830</name>
</gene>
<comment type="caution">
    <text evidence="2">The sequence shown here is derived from an EMBL/GenBank/DDBJ whole genome shotgun (WGS) entry which is preliminary data.</text>
</comment>
<dbReference type="RefSeq" id="WP_098174516.1">
    <property type="nucleotide sequence ID" value="NZ_NUEQ01000004.1"/>
</dbReference>
<dbReference type="InterPro" id="IPR041726">
    <property type="entry name" value="ACAD10_11_N"/>
</dbReference>
<reference evidence="2 3" key="1">
    <citation type="submission" date="2017-09" db="EMBL/GenBank/DDBJ databases">
        <title>Large-scale bioinformatics analysis of Bacillus genomes uncovers conserved roles of natural products in bacterial physiology.</title>
        <authorList>
            <consortium name="Agbiome Team Llc"/>
            <person name="Bleich R.M."/>
            <person name="Kirk G.J."/>
            <person name="Santa Maria K.C."/>
            <person name="Allen S.E."/>
            <person name="Farag S."/>
            <person name="Shank E.A."/>
            <person name="Bowers A."/>
        </authorList>
    </citation>
    <scope>NUCLEOTIDE SEQUENCE [LARGE SCALE GENOMIC DNA]</scope>
    <source>
        <strain evidence="2 3">AFS003229</strain>
    </source>
</reference>
<dbReference type="PANTHER" id="PTHR47829">
    <property type="entry name" value="HYDROLASE, PUTATIVE (AFU_ORTHOLOGUE AFUA_1G12880)-RELATED"/>
    <property type="match status" value="1"/>
</dbReference>
<dbReference type="Pfam" id="PF01636">
    <property type="entry name" value="APH"/>
    <property type="match status" value="1"/>
</dbReference>
<dbReference type="InterPro" id="IPR052898">
    <property type="entry name" value="ACAD10-like"/>
</dbReference>
<dbReference type="InterPro" id="IPR002575">
    <property type="entry name" value="Aminoglycoside_PTrfase"/>
</dbReference>
<dbReference type="PANTHER" id="PTHR47829:SF1">
    <property type="entry name" value="HAD FAMILY PHOSPHATASE"/>
    <property type="match status" value="1"/>
</dbReference>
<dbReference type="Gene3D" id="3.90.1200.10">
    <property type="match status" value="1"/>
</dbReference>
<dbReference type="InterPro" id="IPR011009">
    <property type="entry name" value="Kinase-like_dom_sf"/>
</dbReference>
<sequence>MSKNQSKTQASQIDWNVIENYIRSHIPFLPNDSLQAKAFSAGYSNITYQINIGKWEGVFRRQPFGDLPPNAHDMKREFTILGKLNPVFPLAPKPFLYCDDPAITDKQFYIMEKKVGLVLDDSLPPELDGNQAYARAVSETVVDTLTRLHSIDYKAAGLNMIGKPNGYLERQVKGWIKRYERSKTDELDGVGETEQWLLGKLPSSSHSSIVHNDFKLNNMMFSYNSPEAVAVFDWEMSTIGDPLTDLAISLAYWTEPGETETGLTSVTSKPGFLTRREFANLYALKSGNSLSDIDYYLTFAFYKIAVVLQQLYYRWKIGDSQDSRFEHLHIGIKNLMHQANRAKNRELL</sequence>
<dbReference type="AlphaFoldDB" id="A0AAX0RSR7"/>
<dbReference type="Gene3D" id="3.30.200.20">
    <property type="entry name" value="Phosphorylase Kinase, domain 1"/>
    <property type="match status" value="1"/>
</dbReference>
<accession>A0AAX0RSR7</accession>
<evidence type="ECO:0000259" key="1">
    <source>
        <dbReference type="Pfam" id="PF01636"/>
    </source>
</evidence>
<proteinExistence type="predicted"/>
<dbReference type="SUPFAM" id="SSF56112">
    <property type="entry name" value="Protein kinase-like (PK-like)"/>
    <property type="match status" value="1"/>
</dbReference>
<evidence type="ECO:0000313" key="3">
    <source>
        <dbReference type="Proteomes" id="UP000220106"/>
    </source>
</evidence>
<dbReference type="Proteomes" id="UP000220106">
    <property type="component" value="Unassembled WGS sequence"/>
</dbReference>
<name>A0AAX0RSR7_9BACI</name>
<protein>
    <submittedName>
        <fullName evidence="2">Phosphotransferase family protein</fullName>
    </submittedName>
</protein>
<feature type="domain" description="Aminoglycoside phosphotransferase" evidence="1">
    <location>
        <begin position="36"/>
        <end position="259"/>
    </location>
</feature>
<dbReference type="CDD" id="cd05154">
    <property type="entry name" value="ACAD10_11_N-like"/>
    <property type="match status" value="1"/>
</dbReference>